<evidence type="ECO:0000313" key="3">
    <source>
        <dbReference type="Proteomes" id="UP000463871"/>
    </source>
</evidence>
<geneLocation type="plasmid" evidence="3">
    <name>pmc64a</name>
</geneLocation>
<feature type="domain" description="TraG P-loop" evidence="1">
    <location>
        <begin position="610"/>
        <end position="840"/>
    </location>
</feature>
<reference evidence="2 3" key="1">
    <citation type="submission" date="2020-01" db="EMBL/GenBank/DDBJ databases">
        <title>Complete genome of Aeromonas media MC64.</title>
        <authorList>
            <person name="Cao G."/>
            <person name="Fu J."/>
            <person name="Zhong C."/>
        </authorList>
    </citation>
    <scope>NUCLEOTIDE SEQUENCE [LARGE SCALE GENOMIC DNA]</scope>
    <source>
        <strain evidence="2 3">MC64</strain>
        <plasmid evidence="3">pmc64a</plasmid>
    </source>
</reference>
<dbReference type="Pfam" id="PF19044">
    <property type="entry name" value="P-loop_TraG"/>
    <property type="match status" value="1"/>
</dbReference>
<dbReference type="Proteomes" id="UP000463871">
    <property type="component" value="Plasmid pMC64A"/>
</dbReference>
<evidence type="ECO:0000259" key="1">
    <source>
        <dbReference type="Pfam" id="PF19044"/>
    </source>
</evidence>
<gene>
    <name evidence="2" type="ORF">GWI30_22865</name>
</gene>
<accession>A0AAE6SNC8</accession>
<protein>
    <submittedName>
        <fullName evidence="2">TraC family protein</fullName>
    </submittedName>
</protein>
<dbReference type="EMBL" id="CP047963">
    <property type="protein sequence ID" value="QHQ53682.1"/>
    <property type="molecule type" value="Genomic_DNA"/>
</dbReference>
<evidence type="ECO:0000313" key="2">
    <source>
        <dbReference type="EMBL" id="QHQ53682.1"/>
    </source>
</evidence>
<dbReference type="Pfam" id="PF11130">
    <property type="entry name" value="TraC_F_IV"/>
    <property type="match status" value="1"/>
</dbReference>
<dbReference type="InterPro" id="IPR025955">
    <property type="entry name" value="TraC/Conjuga_ATPase"/>
</dbReference>
<dbReference type="InterPro" id="IPR043964">
    <property type="entry name" value="P-loop_TraG"/>
</dbReference>
<dbReference type="PANTHER" id="PTHR38467">
    <property type="match status" value="1"/>
</dbReference>
<sequence>MIPVLDYYQDEQIFLLDPATLGFMIVCQPLNGVSAAMKNLLGSLFTYNYPDDTTMVVSLSANRDMIGVFNNWDNLRGGRMEREDWEFEQLLTDLGRDYLHDSSSQGLRPGKDTLVARNFEVWYSVTIPIENQIPTEEEIAKAVEVKADLVQKLQSMGSAPVVANHEMWLRRMQVMLNPGKETAWAKGGCQVKPSIPLRHQVLQPGRMVTVDNQGIVLQGDPNRQDENRVIRVLNGYKRPDYAMVGDMYNFFSNWNTGIGGIHPDFLISLNVHFPNRKKAKSAFDARKVLVTNQESAGVMKYSNRLRFQFEDLKAIEHELEQENQSIVNCWLQATLFLDNDGKQDAAVKNVMSYLETKGYGYGVDRFIAMPLLIEMLPMCHGYDPQIRGMLQRQEVFTTKYLACVAPIYGPWKGNSANPVLVGYSREGQLISIDPFKTNASFNIAIAARSGAGKSVLAGNLVKQLLTTGVPGRPMSQDGGQVFVIDSGGSYKALASQFHSSQYIEFSEEQIFSIDPFVDLSGLLDNDNPQSMEDTNANPEAYVTLAGSLKLTMITNMLKLMAAPDGKIDNYQSSVMSRILLEMCVANPSKASITLFAQLCNEHEDQRIRDIGAQLHDFTRSGKYARIFDRELAPTIRFTSRMIVCELGQLKAQPHLQTVVLMSVIQQAQDAMFQKDDGRRRAFILDEAWEYIGEGSSTSNNSFFAEFIEAGWRRFRKTQAMGVCITQQVSDYYSSKTGKAIFANSPWLLTLAQETPVISRLKSDKLMDAPQFVFDLMESVRTDKGMFSEVLVQYEGIYQVMRLYMDDRSMTVHTTDPEEKKIIAKYTAQGYNLRDAIIYATEEIKKRR</sequence>
<dbReference type="AlphaFoldDB" id="A0AAE6SNC8"/>
<dbReference type="InterPro" id="IPR027417">
    <property type="entry name" value="P-loop_NTPase"/>
</dbReference>
<keyword evidence="2" id="KW-0614">Plasmid</keyword>
<dbReference type="SUPFAM" id="SSF52540">
    <property type="entry name" value="P-loop containing nucleoside triphosphate hydrolases"/>
    <property type="match status" value="1"/>
</dbReference>
<dbReference type="InterPro" id="IPR053155">
    <property type="entry name" value="F-pilin_assembly_TraC"/>
</dbReference>
<dbReference type="Gene3D" id="1.10.8.730">
    <property type="match status" value="1"/>
</dbReference>
<name>A0AAE6SNC8_AERME</name>
<dbReference type="RefSeq" id="WP_161507971.1">
    <property type="nucleotide sequence ID" value="NZ_CAWPID010000002.1"/>
</dbReference>
<organism evidence="2 3">
    <name type="scientific">Aeromonas media</name>
    <dbReference type="NCBI Taxonomy" id="651"/>
    <lineage>
        <taxon>Bacteria</taxon>
        <taxon>Pseudomonadati</taxon>
        <taxon>Pseudomonadota</taxon>
        <taxon>Gammaproteobacteria</taxon>
        <taxon>Aeromonadales</taxon>
        <taxon>Aeromonadaceae</taxon>
        <taxon>Aeromonas</taxon>
    </lineage>
</organism>
<proteinExistence type="predicted"/>
<dbReference type="PANTHER" id="PTHR38467:SF1">
    <property type="entry name" value="CONJUGATIVE TRANSFER: ASSEMBLY"/>
    <property type="match status" value="1"/>
</dbReference>
<dbReference type="Gene3D" id="3.40.50.300">
    <property type="entry name" value="P-loop containing nucleotide triphosphate hydrolases"/>
    <property type="match status" value="1"/>
</dbReference>